<keyword evidence="2" id="KW-1003">Cell membrane</keyword>
<evidence type="ECO:0000256" key="2">
    <source>
        <dbReference type="ARBA" id="ARBA00022475"/>
    </source>
</evidence>
<protein>
    <submittedName>
        <fullName evidence="9">Biopolymer transport protein ExbB</fullName>
    </submittedName>
</protein>
<evidence type="ECO:0000256" key="6">
    <source>
        <dbReference type="RuleBase" id="RU004057"/>
    </source>
</evidence>
<keyword evidence="5 7" id="KW-0472">Membrane</keyword>
<evidence type="ECO:0000256" key="3">
    <source>
        <dbReference type="ARBA" id="ARBA00022692"/>
    </source>
</evidence>
<feature type="transmembrane region" description="Helical" evidence="7">
    <location>
        <begin position="15"/>
        <end position="33"/>
    </location>
</feature>
<keyword evidence="10" id="KW-1185">Reference proteome</keyword>
<dbReference type="InterPro" id="IPR002898">
    <property type="entry name" value="MotA_ExbB_proton_chnl"/>
</dbReference>
<evidence type="ECO:0000256" key="4">
    <source>
        <dbReference type="ARBA" id="ARBA00022989"/>
    </source>
</evidence>
<evidence type="ECO:0000313" key="10">
    <source>
        <dbReference type="Proteomes" id="UP000199608"/>
    </source>
</evidence>
<dbReference type="EMBL" id="FNLL01000006">
    <property type="protein sequence ID" value="SDU29161.1"/>
    <property type="molecule type" value="Genomic_DNA"/>
</dbReference>
<dbReference type="Proteomes" id="UP000199608">
    <property type="component" value="Unassembled WGS sequence"/>
</dbReference>
<dbReference type="GO" id="GO:0005886">
    <property type="term" value="C:plasma membrane"/>
    <property type="evidence" value="ECO:0007669"/>
    <property type="project" value="UniProtKB-SubCell"/>
</dbReference>
<dbReference type="PANTHER" id="PTHR30625:SF11">
    <property type="entry name" value="MOTA_TOLQ_EXBB PROTON CHANNEL DOMAIN-CONTAINING PROTEIN"/>
    <property type="match status" value="1"/>
</dbReference>
<dbReference type="RefSeq" id="WP_041279597.1">
    <property type="nucleotide sequence ID" value="NZ_FNLL01000006.1"/>
</dbReference>
<keyword evidence="6" id="KW-0653">Protein transport</keyword>
<feature type="transmembrane region" description="Helical" evidence="7">
    <location>
        <begin position="105"/>
        <end position="129"/>
    </location>
</feature>
<proteinExistence type="inferred from homology"/>
<reference evidence="10" key="1">
    <citation type="submission" date="2016-10" db="EMBL/GenBank/DDBJ databases">
        <authorList>
            <person name="Varghese N."/>
            <person name="Submissions S."/>
        </authorList>
    </citation>
    <scope>NUCLEOTIDE SEQUENCE [LARGE SCALE GENOMIC DNA]</scope>
    <source>
        <strain evidence="10">DSM 3384</strain>
    </source>
</reference>
<comment type="subcellular location">
    <subcellularLocation>
        <location evidence="1">Cell membrane</location>
        <topology evidence="1">Multi-pass membrane protein</topology>
    </subcellularLocation>
    <subcellularLocation>
        <location evidence="6">Membrane</location>
        <topology evidence="6">Multi-pass membrane protein</topology>
    </subcellularLocation>
</comment>
<name>A0A1H2HB98_9BACT</name>
<keyword evidence="6" id="KW-0813">Transport</keyword>
<keyword evidence="4 7" id="KW-1133">Transmembrane helix</keyword>
<accession>A0A1H2HB98</accession>
<feature type="transmembrane region" description="Helical" evidence="7">
    <location>
        <begin position="149"/>
        <end position="175"/>
    </location>
</feature>
<evidence type="ECO:0000256" key="1">
    <source>
        <dbReference type="ARBA" id="ARBA00004651"/>
    </source>
</evidence>
<dbReference type="InterPro" id="IPR050790">
    <property type="entry name" value="ExbB/TolQ_transport"/>
</dbReference>
<dbReference type="Pfam" id="PF01618">
    <property type="entry name" value="MotA_ExbB"/>
    <property type="match status" value="1"/>
</dbReference>
<evidence type="ECO:0000256" key="5">
    <source>
        <dbReference type="ARBA" id="ARBA00023136"/>
    </source>
</evidence>
<evidence type="ECO:0000259" key="8">
    <source>
        <dbReference type="Pfam" id="PF01618"/>
    </source>
</evidence>
<organism evidence="9 10">
    <name type="scientific">Desulfobacula phenolica</name>
    <dbReference type="NCBI Taxonomy" id="90732"/>
    <lineage>
        <taxon>Bacteria</taxon>
        <taxon>Pseudomonadati</taxon>
        <taxon>Thermodesulfobacteriota</taxon>
        <taxon>Desulfobacteria</taxon>
        <taxon>Desulfobacterales</taxon>
        <taxon>Desulfobacteraceae</taxon>
        <taxon>Desulfobacula</taxon>
    </lineage>
</organism>
<gene>
    <name evidence="9" type="ORF">SAMN04487931_106149</name>
</gene>
<dbReference type="AlphaFoldDB" id="A0A1H2HB98"/>
<evidence type="ECO:0000313" key="9">
    <source>
        <dbReference type="EMBL" id="SDU29161.1"/>
    </source>
</evidence>
<sequence>MDMANEIYLYLRQGGLIMVPLILCSCIMWTLILDRAIFFFRLEKKDIELHQMFRILEQDQRPDKHPGIRAYLINQIMSRRTHDRVADKRIIDECAMPLFSRLERFLATIAVLAAVSPLFGLLGTVTGMITTFDVITLFGTGNARAMAGGISEALVTTQSGLLVSIPGLFMSVFLYRQSSRARTRLEEAVMILKRSLK</sequence>
<evidence type="ECO:0000256" key="7">
    <source>
        <dbReference type="SAM" id="Phobius"/>
    </source>
</evidence>
<comment type="similarity">
    <text evidence="6">Belongs to the exbB/tolQ family.</text>
</comment>
<feature type="domain" description="MotA/TolQ/ExbB proton channel" evidence="8">
    <location>
        <begin position="79"/>
        <end position="186"/>
    </location>
</feature>
<keyword evidence="3 7" id="KW-0812">Transmembrane</keyword>
<dbReference type="PANTHER" id="PTHR30625">
    <property type="entry name" value="PROTEIN TOLQ"/>
    <property type="match status" value="1"/>
</dbReference>
<dbReference type="GO" id="GO:0017038">
    <property type="term" value="P:protein import"/>
    <property type="evidence" value="ECO:0007669"/>
    <property type="project" value="TreeGrafter"/>
</dbReference>